<keyword evidence="11" id="KW-0969">Cilium</keyword>
<keyword evidence="11" id="KW-0282">Flagellum</keyword>
<protein>
    <recommendedName>
        <fullName evidence="4">Flagellar assembly protein FliH</fullName>
    </recommendedName>
</protein>
<dbReference type="EMBL" id="PIPJ01000001">
    <property type="protein sequence ID" value="RUO23207.1"/>
    <property type="molecule type" value="Genomic_DNA"/>
</dbReference>
<feature type="domain" description="Flagellar assembly protein FliH/Type III secretion system HrpE" evidence="10">
    <location>
        <begin position="117"/>
        <end position="243"/>
    </location>
</feature>
<proteinExistence type="inferred from homology"/>
<dbReference type="GO" id="GO:0005829">
    <property type="term" value="C:cytosol"/>
    <property type="evidence" value="ECO:0007669"/>
    <property type="project" value="TreeGrafter"/>
</dbReference>
<dbReference type="GO" id="GO:0044781">
    <property type="term" value="P:bacterial-type flagellum organization"/>
    <property type="evidence" value="ECO:0007669"/>
    <property type="project" value="UniProtKB-KW"/>
</dbReference>
<dbReference type="PRINTS" id="PR01003">
    <property type="entry name" value="FLGFLIH"/>
</dbReference>
<comment type="similarity">
    <text evidence="3">Belongs to the FliH family.</text>
</comment>
<keyword evidence="9" id="KW-1006">Bacterial flagellum protein export</keyword>
<name>A0A432W1W4_9GAMM</name>
<keyword evidence="11" id="KW-0966">Cell projection</keyword>
<sequence length="256" mass="28711">MTPMFKPFSPENLKTEASEFAETKVVSGAKWHRWDLDELQNGKQRQAQGTHDTTAQEAEQGFIRDAELNALKEKARQEAWELGHKEGTESGYQAGYEQGLKAAKSEVEAEKQALLEEAVTPIKTLVNRVSSSLNELDKNISDELVALALAVGAQLARDSLDEKPETVLKIVRELLHSEPTFTNKPRLLVNPEDFSLIEEHLHDELQAAGWKLVSDERLTRGGCRLVSQSGERDATWESRWQQVQQQIGQRNGDVPS</sequence>
<keyword evidence="8" id="KW-0653">Protein transport</keyword>
<evidence type="ECO:0000256" key="2">
    <source>
        <dbReference type="ARBA" id="ARBA00004496"/>
    </source>
</evidence>
<dbReference type="GO" id="GO:0015031">
    <property type="term" value="P:protein transport"/>
    <property type="evidence" value="ECO:0007669"/>
    <property type="project" value="UniProtKB-KW"/>
</dbReference>
<reference evidence="12" key="1">
    <citation type="journal article" date="2018" name="Front. Microbiol.">
        <title>Genome-Based Analysis Reveals the Taxonomy and Diversity of the Family Idiomarinaceae.</title>
        <authorList>
            <person name="Liu Y."/>
            <person name="Lai Q."/>
            <person name="Shao Z."/>
        </authorList>
    </citation>
    <scope>NUCLEOTIDE SEQUENCE [LARGE SCALE GENOMIC DNA]</scope>
    <source>
        <strain evidence="12">GBPy7</strain>
    </source>
</reference>
<keyword evidence="7" id="KW-1005">Bacterial flagellum biogenesis</keyword>
<comment type="subcellular location">
    <subcellularLocation>
        <location evidence="2">Cytoplasm</location>
    </subcellularLocation>
</comment>
<dbReference type="AlphaFoldDB" id="A0A432W1W4"/>
<evidence type="ECO:0000313" key="11">
    <source>
        <dbReference type="EMBL" id="RUO23207.1"/>
    </source>
</evidence>
<evidence type="ECO:0000256" key="5">
    <source>
        <dbReference type="ARBA" id="ARBA00022448"/>
    </source>
</evidence>
<evidence type="ECO:0000256" key="3">
    <source>
        <dbReference type="ARBA" id="ARBA00006602"/>
    </source>
</evidence>
<dbReference type="InterPro" id="IPR018035">
    <property type="entry name" value="Flagellar_FliH/T3SS_HrpE"/>
</dbReference>
<evidence type="ECO:0000256" key="1">
    <source>
        <dbReference type="ARBA" id="ARBA00003041"/>
    </source>
</evidence>
<gene>
    <name evidence="11" type="ORF">CWE08_00700</name>
</gene>
<keyword evidence="6" id="KW-0963">Cytoplasm</keyword>
<organism evidence="11 12">
    <name type="scientific">Aliidiomarina iranensis</name>
    <dbReference type="NCBI Taxonomy" id="1434071"/>
    <lineage>
        <taxon>Bacteria</taxon>
        <taxon>Pseudomonadati</taxon>
        <taxon>Pseudomonadota</taxon>
        <taxon>Gammaproteobacteria</taxon>
        <taxon>Alteromonadales</taxon>
        <taxon>Idiomarinaceae</taxon>
        <taxon>Aliidiomarina</taxon>
    </lineage>
</organism>
<dbReference type="Proteomes" id="UP000288395">
    <property type="component" value="Unassembled WGS sequence"/>
</dbReference>
<dbReference type="GO" id="GO:0071973">
    <property type="term" value="P:bacterial-type flagellum-dependent cell motility"/>
    <property type="evidence" value="ECO:0007669"/>
    <property type="project" value="InterPro"/>
</dbReference>
<evidence type="ECO:0000259" key="10">
    <source>
        <dbReference type="Pfam" id="PF02108"/>
    </source>
</evidence>
<keyword evidence="12" id="KW-1185">Reference proteome</keyword>
<dbReference type="Pfam" id="PF02108">
    <property type="entry name" value="FliH"/>
    <property type="match status" value="1"/>
</dbReference>
<evidence type="ECO:0000313" key="12">
    <source>
        <dbReference type="Proteomes" id="UP000288395"/>
    </source>
</evidence>
<dbReference type="GO" id="GO:0009288">
    <property type="term" value="C:bacterial-type flagellum"/>
    <property type="evidence" value="ECO:0007669"/>
    <property type="project" value="InterPro"/>
</dbReference>
<evidence type="ECO:0000256" key="9">
    <source>
        <dbReference type="ARBA" id="ARBA00023225"/>
    </source>
</evidence>
<keyword evidence="5" id="KW-0813">Transport</keyword>
<evidence type="ECO:0000256" key="6">
    <source>
        <dbReference type="ARBA" id="ARBA00022490"/>
    </source>
</evidence>
<dbReference type="GO" id="GO:0003774">
    <property type="term" value="F:cytoskeletal motor activity"/>
    <property type="evidence" value="ECO:0007669"/>
    <property type="project" value="InterPro"/>
</dbReference>
<comment type="caution">
    <text evidence="11">The sequence shown here is derived from an EMBL/GenBank/DDBJ whole genome shotgun (WGS) entry which is preliminary data.</text>
</comment>
<accession>A0A432W1W4</accession>
<evidence type="ECO:0000256" key="8">
    <source>
        <dbReference type="ARBA" id="ARBA00022927"/>
    </source>
</evidence>
<evidence type="ECO:0000256" key="7">
    <source>
        <dbReference type="ARBA" id="ARBA00022795"/>
    </source>
</evidence>
<comment type="function">
    <text evidence="1">Needed for flagellar regrowth and assembly.</text>
</comment>
<dbReference type="PANTHER" id="PTHR34982:SF1">
    <property type="entry name" value="FLAGELLAR ASSEMBLY PROTEIN FLIH"/>
    <property type="match status" value="1"/>
</dbReference>
<dbReference type="InterPro" id="IPR000563">
    <property type="entry name" value="Flag_FliH"/>
</dbReference>
<evidence type="ECO:0000256" key="4">
    <source>
        <dbReference type="ARBA" id="ARBA00016507"/>
    </source>
</evidence>
<dbReference type="InterPro" id="IPR051472">
    <property type="entry name" value="T3SS_Stator/FliH"/>
</dbReference>
<dbReference type="SUPFAM" id="SSF160527">
    <property type="entry name" value="V-type ATPase subunit E-like"/>
    <property type="match status" value="1"/>
</dbReference>
<dbReference type="PANTHER" id="PTHR34982">
    <property type="entry name" value="YOP PROTEINS TRANSLOCATION PROTEIN L"/>
    <property type="match status" value="1"/>
</dbReference>